<protein>
    <recommendedName>
        <fullName evidence="4">Ferric reductase like transmembrane component</fullName>
    </recommendedName>
</protein>
<name>A0A1C3Y9V2_9HYPH</name>
<feature type="transmembrane region" description="Helical" evidence="1">
    <location>
        <begin position="46"/>
        <end position="64"/>
    </location>
</feature>
<evidence type="ECO:0000313" key="3">
    <source>
        <dbReference type="Proteomes" id="UP000198723"/>
    </source>
</evidence>
<feature type="transmembrane region" description="Helical" evidence="1">
    <location>
        <begin position="12"/>
        <end position="31"/>
    </location>
</feature>
<sequence length="195" mass="22133">MKAMPPNSITLPQFSLAFVTFGVLLVLALLWPETTLDDVDLGRTKATIWVTSLMLLPSLALYPYRTLSQRMANVVHLFWTFAYLLFLVHAYWAIFVIFNGLKDTFVQMGIPIASINFLLVILWGLDVLLLWFAPSRTPPAARFQIAVRTLTFLIFATTFLFLRSGPVHILGIIFAAVISLSLAIRLWVRERAVQY</sequence>
<dbReference type="GeneID" id="45960363"/>
<dbReference type="Proteomes" id="UP000198723">
    <property type="component" value="Unassembled WGS sequence"/>
</dbReference>
<keyword evidence="1" id="KW-0472">Membrane</keyword>
<accession>A0A1C3Y9V2</accession>
<keyword evidence="1" id="KW-1133">Transmembrane helix</keyword>
<evidence type="ECO:0008006" key="4">
    <source>
        <dbReference type="Google" id="ProtNLM"/>
    </source>
</evidence>
<evidence type="ECO:0000313" key="2">
    <source>
        <dbReference type="EMBL" id="SCB61292.1"/>
    </source>
</evidence>
<feature type="transmembrane region" description="Helical" evidence="1">
    <location>
        <begin position="110"/>
        <end position="133"/>
    </location>
</feature>
<gene>
    <name evidence="2" type="ORF">GA0061105_11697</name>
</gene>
<feature type="transmembrane region" description="Helical" evidence="1">
    <location>
        <begin position="145"/>
        <end position="162"/>
    </location>
</feature>
<dbReference type="STRING" id="1138170.GA0061105_11697"/>
<dbReference type="EMBL" id="FMAJ01000016">
    <property type="protein sequence ID" value="SCB61292.1"/>
    <property type="molecule type" value="Genomic_DNA"/>
</dbReference>
<organism evidence="2 3">
    <name type="scientific">Rhizobium aethiopicum</name>
    <dbReference type="NCBI Taxonomy" id="1138170"/>
    <lineage>
        <taxon>Bacteria</taxon>
        <taxon>Pseudomonadati</taxon>
        <taxon>Pseudomonadota</taxon>
        <taxon>Alphaproteobacteria</taxon>
        <taxon>Hyphomicrobiales</taxon>
        <taxon>Rhizobiaceae</taxon>
        <taxon>Rhizobium/Agrobacterium group</taxon>
        <taxon>Rhizobium</taxon>
    </lineage>
</organism>
<evidence type="ECO:0000256" key="1">
    <source>
        <dbReference type="SAM" id="Phobius"/>
    </source>
</evidence>
<feature type="transmembrane region" description="Helical" evidence="1">
    <location>
        <begin position="76"/>
        <end position="98"/>
    </location>
</feature>
<dbReference type="AlphaFoldDB" id="A0A1C3Y9V2"/>
<dbReference type="RefSeq" id="WP_009991263.1">
    <property type="nucleotide sequence ID" value="NZ_FMAJ01000016.1"/>
</dbReference>
<keyword evidence="1" id="KW-0812">Transmembrane</keyword>
<reference evidence="2 3" key="1">
    <citation type="submission" date="2016-08" db="EMBL/GenBank/DDBJ databases">
        <authorList>
            <person name="Seilhamer J.J."/>
        </authorList>
    </citation>
    <scope>NUCLEOTIDE SEQUENCE [LARGE SCALE GENOMIC DNA]</scope>
    <source>
        <strain evidence="2 3">HBR26</strain>
    </source>
</reference>
<feature type="transmembrane region" description="Helical" evidence="1">
    <location>
        <begin position="168"/>
        <end position="188"/>
    </location>
</feature>
<proteinExistence type="predicted"/>